<name>A0A0R2F895_9LACO</name>
<protein>
    <submittedName>
        <fullName evidence="1">Uncharacterized protein</fullName>
    </submittedName>
</protein>
<organism evidence="1 2">
    <name type="scientific">Secundilactobacillus similis DSM 23365 = JCM 2765</name>
    <dbReference type="NCBI Taxonomy" id="1423804"/>
    <lineage>
        <taxon>Bacteria</taxon>
        <taxon>Bacillati</taxon>
        <taxon>Bacillota</taxon>
        <taxon>Bacilli</taxon>
        <taxon>Lactobacillales</taxon>
        <taxon>Lactobacillaceae</taxon>
        <taxon>Secundilactobacillus</taxon>
    </lineage>
</organism>
<dbReference type="STRING" id="1423804.FD14_GL000932"/>
<dbReference type="PATRIC" id="fig|1423804.4.peg.1000"/>
<comment type="caution">
    <text evidence="1">The sequence shown here is derived from an EMBL/GenBank/DDBJ whole genome shotgun (WGS) entry which is preliminary data.</text>
</comment>
<reference evidence="1 2" key="1">
    <citation type="journal article" date="2015" name="Genome Announc.">
        <title>Expanding the biotechnology potential of lactobacilli through comparative genomics of 213 strains and associated genera.</title>
        <authorList>
            <person name="Sun Z."/>
            <person name="Harris H.M."/>
            <person name="McCann A."/>
            <person name="Guo C."/>
            <person name="Argimon S."/>
            <person name="Zhang W."/>
            <person name="Yang X."/>
            <person name="Jeffery I.B."/>
            <person name="Cooney J.C."/>
            <person name="Kagawa T.F."/>
            <person name="Liu W."/>
            <person name="Song Y."/>
            <person name="Salvetti E."/>
            <person name="Wrobel A."/>
            <person name="Rasinkangas P."/>
            <person name="Parkhill J."/>
            <person name="Rea M.C."/>
            <person name="O'Sullivan O."/>
            <person name="Ritari J."/>
            <person name="Douillard F.P."/>
            <person name="Paul Ross R."/>
            <person name="Yang R."/>
            <person name="Briner A.E."/>
            <person name="Felis G.E."/>
            <person name="de Vos W.M."/>
            <person name="Barrangou R."/>
            <person name="Klaenhammer T.R."/>
            <person name="Caufield P.W."/>
            <person name="Cui Y."/>
            <person name="Zhang H."/>
            <person name="O'Toole P.W."/>
        </authorList>
    </citation>
    <scope>NUCLEOTIDE SEQUENCE [LARGE SCALE GENOMIC DNA]</scope>
    <source>
        <strain evidence="1 2">DSM 23365</strain>
    </source>
</reference>
<gene>
    <name evidence="1" type="ORF">FD14_GL000932</name>
</gene>
<keyword evidence="2" id="KW-1185">Reference proteome</keyword>
<proteinExistence type="predicted"/>
<accession>A0A0R2F895</accession>
<evidence type="ECO:0000313" key="1">
    <source>
        <dbReference type="EMBL" id="KRN21751.1"/>
    </source>
</evidence>
<evidence type="ECO:0000313" key="2">
    <source>
        <dbReference type="Proteomes" id="UP000051442"/>
    </source>
</evidence>
<dbReference type="AlphaFoldDB" id="A0A0R2F895"/>
<dbReference type="Proteomes" id="UP000051442">
    <property type="component" value="Unassembled WGS sequence"/>
</dbReference>
<dbReference type="EMBL" id="AYZM01000105">
    <property type="protein sequence ID" value="KRN21751.1"/>
    <property type="molecule type" value="Genomic_DNA"/>
</dbReference>
<sequence>MDSAGCRYPPSRKTWYSEEETSLKWGMMMTMLATASRFLLLTERIEQKPLLRTRFTNQAYFVLAAIFDLITQGVLGVENQRLVVRDAARLAGLPDSLGDLKRDIQKTQPDNALETSLSLITSWDVANSTYDAVGAELLEEKRVERVIFQNNLKPHVIYEPTSSSRQQMVDWLTNQLTTLTPTQSGLDLIVILLQLDAMKWVVSDADDRVANFKQRVSTNGQFLSRQAIAETAAEVITQKRFWLDSWLS</sequence>